<dbReference type="AlphaFoldDB" id="A0AAD5X7T6"/>
<evidence type="ECO:0000256" key="1">
    <source>
        <dbReference type="SAM" id="MobiDB-lite"/>
    </source>
</evidence>
<comment type="caution">
    <text evidence="2">The sequence shown here is derived from an EMBL/GenBank/DDBJ whole genome shotgun (WGS) entry which is preliminary data.</text>
</comment>
<dbReference type="EMBL" id="JADGJD010000052">
    <property type="protein sequence ID" value="KAJ3055951.1"/>
    <property type="molecule type" value="Genomic_DNA"/>
</dbReference>
<evidence type="ECO:0000313" key="3">
    <source>
        <dbReference type="Proteomes" id="UP001212841"/>
    </source>
</evidence>
<reference evidence="2" key="1">
    <citation type="submission" date="2020-05" db="EMBL/GenBank/DDBJ databases">
        <title>Phylogenomic resolution of chytrid fungi.</title>
        <authorList>
            <person name="Stajich J.E."/>
            <person name="Amses K."/>
            <person name="Simmons R."/>
            <person name="Seto K."/>
            <person name="Myers J."/>
            <person name="Bonds A."/>
            <person name="Quandt C.A."/>
            <person name="Barry K."/>
            <person name="Liu P."/>
            <person name="Grigoriev I."/>
            <person name="Longcore J.E."/>
            <person name="James T.Y."/>
        </authorList>
    </citation>
    <scope>NUCLEOTIDE SEQUENCE</scope>
    <source>
        <strain evidence="2">JEL0318</strain>
    </source>
</reference>
<feature type="region of interest" description="Disordered" evidence="1">
    <location>
        <begin position="284"/>
        <end position="304"/>
    </location>
</feature>
<dbReference type="Proteomes" id="UP001212841">
    <property type="component" value="Unassembled WGS sequence"/>
</dbReference>
<gene>
    <name evidence="2" type="ORF">HK097_008660</name>
</gene>
<protein>
    <submittedName>
        <fullName evidence="2">Uncharacterized protein</fullName>
    </submittedName>
</protein>
<name>A0AAD5X7T6_9FUNG</name>
<organism evidence="2 3">
    <name type="scientific">Rhizophlyctis rosea</name>
    <dbReference type="NCBI Taxonomy" id="64517"/>
    <lineage>
        <taxon>Eukaryota</taxon>
        <taxon>Fungi</taxon>
        <taxon>Fungi incertae sedis</taxon>
        <taxon>Chytridiomycota</taxon>
        <taxon>Chytridiomycota incertae sedis</taxon>
        <taxon>Chytridiomycetes</taxon>
        <taxon>Rhizophlyctidales</taxon>
        <taxon>Rhizophlyctidaceae</taxon>
        <taxon>Rhizophlyctis</taxon>
    </lineage>
</organism>
<proteinExistence type="predicted"/>
<keyword evidence="3" id="KW-1185">Reference proteome</keyword>
<feature type="compositionally biased region" description="Low complexity" evidence="1">
    <location>
        <begin position="27"/>
        <end position="40"/>
    </location>
</feature>
<evidence type="ECO:0000313" key="2">
    <source>
        <dbReference type="EMBL" id="KAJ3055951.1"/>
    </source>
</evidence>
<feature type="compositionally biased region" description="Low complexity" evidence="1">
    <location>
        <begin position="284"/>
        <end position="298"/>
    </location>
</feature>
<feature type="region of interest" description="Disordered" evidence="1">
    <location>
        <begin position="21"/>
        <end position="57"/>
    </location>
</feature>
<accession>A0AAD5X7T6</accession>
<sequence>MAAIRQALAQHNVVAIAQPIQRDPLTPQQQQQQPSGSQSPLNSDEGTPGSPSGAADLQHLDPKQRLIEQLLPHIPAEAIEILYDAGYETLDAIRQLNVNLADPNNDLTSAELYTKKTMKPGHKKLVFQYVSNAPFGFDYQNPSVLTFHSTTRKRRRLLPEEVAQISGPSDIPALQQSLERHLLESPVTRNLRREVDYRVSVEITRDGRGAEGVWKCLVCSSRPVTIALRNGGRQPQLSNVSTHLKTVKHTGALAQRGVGFLAQGPGGEPAALAAAIAAAGAVQHQPAHAQHHAFQAHAQNEESE</sequence>